<dbReference type="AlphaFoldDB" id="M6FPH9"/>
<dbReference type="Proteomes" id="UP000012101">
    <property type="component" value="Unassembled WGS sequence"/>
</dbReference>
<proteinExistence type="predicted"/>
<gene>
    <name evidence="1" type="ORF">LEP1GSC038_4381</name>
</gene>
<dbReference type="EMBL" id="AFJM02000005">
    <property type="protein sequence ID" value="EMM74713.1"/>
    <property type="molecule type" value="Genomic_DNA"/>
</dbReference>
<protein>
    <submittedName>
        <fullName evidence="1">PF11042 family protein</fullName>
    </submittedName>
</protein>
<sequence>MTSSGKRSMPFWSSLKRVRNIIEYSDAYSLFKPHEISYQDFVDRWLPGLKKDNLLVGINWTGNRAIGYDLEPSEVLEYLH</sequence>
<dbReference type="Pfam" id="PF11042">
    <property type="entry name" value="DUF2750"/>
    <property type="match status" value="1"/>
</dbReference>
<organism evidence="1 2">
    <name type="scientific">Leptospira weilii str. 2006001855</name>
    <dbReference type="NCBI Taxonomy" id="996804"/>
    <lineage>
        <taxon>Bacteria</taxon>
        <taxon>Pseudomonadati</taxon>
        <taxon>Spirochaetota</taxon>
        <taxon>Spirochaetia</taxon>
        <taxon>Leptospirales</taxon>
        <taxon>Leptospiraceae</taxon>
        <taxon>Leptospira</taxon>
    </lineage>
</organism>
<evidence type="ECO:0000313" key="2">
    <source>
        <dbReference type="Proteomes" id="UP000012101"/>
    </source>
</evidence>
<accession>M6FPH9</accession>
<dbReference type="InterPro" id="IPR021284">
    <property type="entry name" value="DUF2750"/>
</dbReference>
<evidence type="ECO:0000313" key="1">
    <source>
        <dbReference type="EMBL" id="EMM74713.1"/>
    </source>
</evidence>
<comment type="caution">
    <text evidence="1">The sequence shown here is derived from an EMBL/GenBank/DDBJ whole genome shotgun (WGS) entry which is preliminary data.</text>
</comment>
<reference evidence="1 2" key="1">
    <citation type="submission" date="2013-01" db="EMBL/GenBank/DDBJ databases">
        <authorList>
            <person name="Harkins D.M."/>
            <person name="Durkin A.S."/>
            <person name="Brinkac L.M."/>
            <person name="Haft D.H."/>
            <person name="Selengut J.D."/>
            <person name="Sanka R."/>
            <person name="DePew J."/>
            <person name="Purushe J."/>
            <person name="Hospenthal D.R."/>
            <person name="Murray C.K."/>
            <person name="Pimentel G."/>
            <person name="Wasfy M."/>
            <person name="Vinetz J.M."/>
            <person name="Sutton G.G."/>
            <person name="Nierman W.C."/>
            <person name="Fouts D.E."/>
        </authorList>
    </citation>
    <scope>NUCLEOTIDE SEQUENCE [LARGE SCALE GENOMIC DNA]</scope>
    <source>
        <strain evidence="1 2">2006001855</strain>
    </source>
</reference>
<name>M6FPH9_9LEPT</name>